<organism evidence="7 8">
    <name type="scientific">Pyxidicoccus fallax</name>
    <dbReference type="NCBI Taxonomy" id="394095"/>
    <lineage>
        <taxon>Bacteria</taxon>
        <taxon>Pseudomonadati</taxon>
        <taxon>Myxococcota</taxon>
        <taxon>Myxococcia</taxon>
        <taxon>Myxococcales</taxon>
        <taxon>Cystobacterineae</taxon>
        <taxon>Myxococcaceae</taxon>
        <taxon>Pyxidicoccus</taxon>
    </lineage>
</organism>
<feature type="modified residue" description="N6-(pyridoxal phosphate)lysine" evidence="5">
    <location>
        <position position="50"/>
    </location>
</feature>
<evidence type="ECO:0000256" key="3">
    <source>
        <dbReference type="ARBA" id="ARBA00022898"/>
    </source>
</evidence>
<dbReference type="Gene3D" id="3.40.50.1100">
    <property type="match status" value="2"/>
</dbReference>
<dbReference type="Pfam" id="PF00291">
    <property type="entry name" value="PALP"/>
    <property type="match status" value="1"/>
</dbReference>
<accession>A0A848L5D2</accession>
<protein>
    <submittedName>
        <fullName evidence="7">D-cysteine desulfhydrase family protein</fullName>
    </submittedName>
</protein>
<comment type="similarity">
    <text evidence="2">Belongs to the ACC deaminase/D-cysteine desulfhydrase family.</text>
</comment>
<evidence type="ECO:0000313" key="7">
    <source>
        <dbReference type="EMBL" id="NMO13826.1"/>
    </source>
</evidence>
<proteinExistence type="inferred from homology"/>
<keyword evidence="8" id="KW-1185">Reference proteome</keyword>
<gene>
    <name evidence="7" type="ORF">HG543_02975</name>
</gene>
<dbReference type="EMBL" id="JABBJJ010000008">
    <property type="protein sequence ID" value="NMO13826.1"/>
    <property type="molecule type" value="Genomic_DNA"/>
</dbReference>
<dbReference type="SUPFAM" id="SSF53686">
    <property type="entry name" value="Tryptophan synthase beta subunit-like PLP-dependent enzymes"/>
    <property type="match status" value="1"/>
</dbReference>
<evidence type="ECO:0000256" key="4">
    <source>
        <dbReference type="PIRSR" id="PIRSR006278-1"/>
    </source>
</evidence>
<feature type="active site" description="Nucleophile" evidence="4">
    <location>
        <position position="77"/>
    </location>
</feature>
<evidence type="ECO:0000256" key="1">
    <source>
        <dbReference type="ARBA" id="ARBA00001933"/>
    </source>
</evidence>
<evidence type="ECO:0000259" key="6">
    <source>
        <dbReference type="Pfam" id="PF00291"/>
    </source>
</evidence>
<evidence type="ECO:0000256" key="5">
    <source>
        <dbReference type="PIRSR" id="PIRSR006278-2"/>
    </source>
</evidence>
<name>A0A848L5D2_9BACT</name>
<evidence type="ECO:0000313" key="8">
    <source>
        <dbReference type="Proteomes" id="UP000518300"/>
    </source>
</evidence>
<reference evidence="7 8" key="1">
    <citation type="submission" date="2020-04" db="EMBL/GenBank/DDBJ databases">
        <title>Draft genome of Pyxidicoccus fallax type strain.</title>
        <authorList>
            <person name="Whitworth D.E."/>
        </authorList>
    </citation>
    <scope>NUCLEOTIDE SEQUENCE [LARGE SCALE GENOMIC DNA]</scope>
    <source>
        <strain evidence="7 8">DSM 14698</strain>
    </source>
</reference>
<dbReference type="PIRSF" id="PIRSF006278">
    <property type="entry name" value="ACCD_DCysDesulf"/>
    <property type="match status" value="1"/>
</dbReference>
<dbReference type="GO" id="GO:0019148">
    <property type="term" value="F:D-cysteine desulfhydrase activity"/>
    <property type="evidence" value="ECO:0007669"/>
    <property type="project" value="TreeGrafter"/>
</dbReference>
<comment type="caution">
    <text evidence="7">The sequence shown here is derived from an EMBL/GenBank/DDBJ whole genome shotgun (WGS) entry which is preliminary data.</text>
</comment>
<dbReference type="Proteomes" id="UP000518300">
    <property type="component" value="Unassembled WGS sequence"/>
</dbReference>
<dbReference type="RefSeq" id="WP_169343107.1">
    <property type="nucleotide sequence ID" value="NZ_JABBJJ010000008.1"/>
</dbReference>
<feature type="domain" description="Tryptophan synthase beta chain-like PALP" evidence="6">
    <location>
        <begin position="11"/>
        <end position="319"/>
    </location>
</feature>
<comment type="cofactor">
    <cofactor evidence="1">
        <name>pyridoxal 5'-phosphate</name>
        <dbReference type="ChEBI" id="CHEBI:597326"/>
    </cofactor>
</comment>
<dbReference type="InterPro" id="IPR027278">
    <property type="entry name" value="ACCD_DCysDesulf"/>
</dbReference>
<evidence type="ECO:0000256" key="2">
    <source>
        <dbReference type="ARBA" id="ARBA00008639"/>
    </source>
</evidence>
<dbReference type="AlphaFoldDB" id="A0A848L5D2"/>
<keyword evidence="3 5" id="KW-0663">Pyridoxal phosphate</keyword>
<dbReference type="PANTHER" id="PTHR43780">
    <property type="entry name" value="1-AMINOCYCLOPROPANE-1-CARBOXYLATE DEAMINASE-RELATED"/>
    <property type="match status" value="1"/>
</dbReference>
<dbReference type="PANTHER" id="PTHR43780:SF2">
    <property type="entry name" value="1-AMINOCYCLOPROPANE-1-CARBOXYLATE DEAMINASE-RELATED"/>
    <property type="match status" value="1"/>
</dbReference>
<sequence>MKTLPLPQRLSLLDGATPLQPLERLSRHLGGPRLLLKRDDLGGLGGGGNKLRKLEFHLARALAQGCDTVLIDGGLQSNASRLLAAAAARLGLRCELVLRKRVPRTDAAYEHNGNVLLDRLLGATVHVVAGEVDSRALLEELAARARGEGRVPYVLPFGASDALGAMGYAECAREVLEQALAAGERVDRVVVACGSGGTQAGLVAGLAALGCAARVTGMSVLAPARDIRLRVHAIAEEALALLAPDMALGADAVEVDEAFLGSGYGLPTREMKEAVSLVARMEGLFLDPVYTGKAFAGLLGRIADGTIRRGETVVFLHTGGLPGLFAYVSAFDEAPPV</sequence>
<dbReference type="InterPro" id="IPR001926">
    <property type="entry name" value="TrpB-like_PALP"/>
</dbReference>
<dbReference type="InterPro" id="IPR036052">
    <property type="entry name" value="TrpB-like_PALP_sf"/>
</dbReference>